<evidence type="ECO:0000256" key="2">
    <source>
        <dbReference type="ARBA" id="ARBA00022448"/>
    </source>
</evidence>
<feature type="domain" description="ABC transporter" evidence="10">
    <location>
        <begin position="4"/>
        <end position="240"/>
    </location>
</feature>
<dbReference type="InterPro" id="IPR017871">
    <property type="entry name" value="ABC_transporter-like_CS"/>
</dbReference>
<gene>
    <name evidence="11" type="ORF">HMPREF3182_00680</name>
</gene>
<dbReference type="PANTHER" id="PTHR42771">
    <property type="entry name" value="IRON(3+)-HYDROXAMATE IMPORT ATP-BINDING PROTEIN FHUC"/>
    <property type="match status" value="1"/>
</dbReference>
<dbReference type="FunFam" id="3.40.50.300:FF:000134">
    <property type="entry name" value="Iron-enterobactin ABC transporter ATP-binding protein"/>
    <property type="match status" value="1"/>
</dbReference>
<dbReference type="STRING" id="1588748.HMPREF3182_00680"/>
<dbReference type="InterPro" id="IPR003439">
    <property type="entry name" value="ABC_transporter-like_ATP-bd"/>
</dbReference>
<dbReference type="Proteomes" id="UP000070160">
    <property type="component" value="Unassembled WGS sequence"/>
</dbReference>
<protein>
    <submittedName>
        <fullName evidence="11">Putative ferrichrome ABC transporter, ATP-binding protein FhuC</fullName>
    </submittedName>
</protein>
<comment type="caution">
    <text evidence="11">The sequence shown here is derived from an EMBL/GenBank/DDBJ whole genome shotgun (WGS) entry which is preliminary data.</text>
</comment>
<dbReference type="SMART" id="SM00382">
    <property type="entry name" value="AAA"/>
    <property type="match status" value="1"/>
</dbReference>
<dbReference type="Pfam" id="PF00005">
    <property type="entry name" value="ABC_tran"/>
    <property type="match status" value="1"/>
</dbReference>
<keyword evidence="9" id="KW-0472">Membrane</keyword>
<dbReference type="InterPro" id="IPR027417">
    <property type="entry name" value="P-loop_NTPase"/>
</dbReference>
<dbReference type="GO" id="GO:0016887">
    <property type="term" value="F:ATP hydrolysis activity"/>
    <property type="evidence" value="ECO:0007669"/>
    <property type="project" value="InterPro"/>
</dbReference>
<keyword evidence="3" id="KW-1003">Cell membrane</keyword>
<dbReference type="Gene3D" id="3.40.50.300">
    <property type="entry name" value="P-loop containing nucleotide triphosphate hydrolases"/>
    <property type="match status" value="1"/>
</dbReference>
<dbReference type="EMBL" id="LSDT01000025">
    <property type="protein sequence ID" value="KXB91941.1"/>
    <property type="molecule type" value="Genomic_DNA"/>
</dbReference>
<keyword evidence="12" id="KW-1185">Reference proteome</keyword>
<dbReference type="InterPro" id="IPR003593">
    <property type="entry name" value="AAA+_ATPase"/>
</dbReference>
<evidence type="ECO:0000313" key="12">
    <source>
        <dbReference type="Proteomes" id="UP000070160"/>
    </source>
</evidence>
<keyword evidence="5" id="KW-0547">Nucleotide-binding</keyword>
<evidence type="ECO:0000256" key="9">
    <source>
        <dbReference type="ARBA" id="ARBA00023136"/>
    </source>
</evidence>
<dbReference type="PROSITE" id="PS50893">
    <property type="entry name" value="ABC_TRANSPORTER_2"/>
    <property type="match status" value="1"/>
</dbReference>
<name>A0A134CIA5_9FIRM</name>
<keyword evidence="4" id="KW-0410">Iron transport</keyword>
<dbReference type="SUPFAM" id="SSF52540">
    <property type="entry name" value="P-loop containing nucleoside triphosphate hydrolases"/>
    <property type="match status" value="1"/>
</dbReference>
<keyword evidence="8" id="KW-0406">Ion transport</keyword>
<dbReference type="PANTHER" id="PTHR42771:SF2">
    <property type="entry name" value="IRON(3+)-HYDROXAMATE IMPORT ATP-BINDING PROTEIN FHUC"/>
    <property type="match status" value="1"/>
</dbReference>
<evidence type="ECO:0000256" key="1">
    <source>
        <dbReference type="ARBA" id="ARBA00004202"/>
    </source>
</evidence>
<evidence type="ECO:0000313" key="11">
    <source>
        <dbReference type="EMBL" id="KXB91941.1"/>
    </source>
</evidence>
<accession>A0A134CIA5</accession>
<sequence>MNKLFAKSIRLAYGSRVIVQDLTISLDKPEIISIIGPNGSGKSTLLKALAKLLIPTQGAVYLDGKDLQEISVSSLAKIISVLPQSVQAPGDMTVRELVRYGRLPYQTIFSSLTEDDNQAINKALHNTAMWDLQYAQLTSISGGERQRAWLAMALAKEPKILLLDEPTTYLDIHHQLDLMELVMNLYKELGILVVMVMHDLNHAVRYSHRLVALKNGKIVADGSVEEVFKAEILEPLYDIKAIVTTVGSGEHIQRICLPYAT</sequence>
<dbReference type="AlphaFoldDB" id="A0A134CIA5"/>
<dbReference type="CDD" id="cd03214">
    <property type="entry name" value="ABC_Iron-Siderophores_B12_Hemin"/>
    <property type="match status" value="1"/>
</dbReference>
<evidence type="ECO:0000256" key="5">
    <source>
        <dbReference type="ARBA" id="ARBA00022741"/>
    </source>
</evidence>
<reference evidence="12" key="1">
    <citation type="submission" date="2016-01" db="EMBL/GenBank/DDBJ databases">
        <authorList>
            <person name="Mitreva M."/>
            <person name="Pepin K.H."/>
            <person name="Mihindukulasuriya K.A."/>
            <person name="Fulton R."/>
            <person name="Fronick C."/>
            <person name="O'Laughlin M."/>
            <person name="Miner T."/>
            <person name="Herter B."/>
            <person name="Rosa B.A."/>
            <person name="Cordes M."/>
            <person name="Tomlinson C."/>
            <person name="Wollam A."/>
            <person name="Palsikar V.B."/>
            <person name="Mardis E.R."/>
            <person name="Wilson R.K."/>
        </authorList>
    </citation>
    <scope>NUCLEOTIDE SEQUENCE [LARGE SCALE GENOMIC DNA]</scope>
    <source>
        <strain evidence="12">KA00182</strain>
    </source>
</reference>
<dbReference type="RefSeq" id="WP_062485408.1">
    <property type="nucleotide sequence ID" value="NZ_KQ960940.1"/>
</dbReference>
<evidence type="ECO:0000256" key="6">
    <source>
        <dbReference type="ARBA" id="ARBA00022840"/>
    </source>
</evidence>
<dbReference type="GO" id="GO:0006826">
    <property type="term" value="P:iron ion transport"/>
    <property type="evidence" value="ECO:0007669"/>
    <property type="project" value="UniProtKB-KW"/>
</dbReference>
<dbReference type="GO" id="GO:0005524">
    <property type="term" value="F:ATP binding"/>
    <property type="evidence" value="ECO:0007669"/>
    <property type="project" value="UniProtKB-KW"/>
</dbReference>
<dbReference type="GO" id="GO:0005886">
    <property type="term" value="C:plasma membrane"/>
    <property type="evidence" value="ECO:0007669"/>
    <property type="project" value="UniProtKB-SubCell"/>
</dbReference>
<organism evidence="11 12">
    <name type="scientific">Megasphaera hutchinsoni</name>
    <dbReference type="NCBI Taxonomy" id="1588748"/>
    <lineage>
        <taxon>Bacteria</taxon>
        <taxon>Bacillati</taxon>
        <taxon>Bacillota</taxon>
        <taxon>Negativicutes</taxon>
        <taxon>Veillonellales</taxon>
        <taxon>Veillonellaceae</taxon>
        <taxon>Megasphaera</taxon>
    </lineage>
</organism>
<keyword evidence="7" id="KW-0408">Iron</keyword>
<evidence type="ECO:0000259" key="10">
    <source>
        <dbReference type="PROSITE" id="PS50893"/>
    </source>
</evidence>
<proteinExistence type="predicted"/>
<evidence type="ECO:0000256" key="8">
    <source>
        <dbReference type="ARBA" id="ARBA00023065"/>
    </source>
</evidence>
<keyword evidence="6 11" id="KW-0067">ATP-binding</keyword>
<keyword evidence="2" id="KW-0813">Transport</keyword>
<comment type="subcellular location">
    <subcellularLocation>
        <location evidence="1">Cell membrane</location>
        <topology evidence="1">Peripheral membrane protein</topology>
    </subcellularLocation>
</comment>
<evidence type="ECO:0000256" key="4">
    <source>
        <dbReference type="ARBA" id="ARBA00022496"/>
    </source>
</evidence>
<evidence type="ECO:0000256" key="7">
    <source>
        <dbReference type="ARBA" id="ARBA00023004"/>
    </source>
</evidence>
<dbReference type="PATRIC" id="fig|1588748.3.peg.644"/>
<dbReference type="PROSITE" id="PS00211">
    <property type="entry name" value="ABC_TRANSPORTER_1"/>
    <property type="match status" value="1"/>
</dbReference>
<evidence type="ECO:0000256" key="3">
    <source>
        <dbReference type="ARBA" id="ARBA00022475"/>
    </source>
</evidence>
<dbReference type="InterPro" id="IPR051535">
    <property type="entry name" value="Siderophore_ABC-ATPase"/>
</dbReference>